<feature type="compositionally biased region" description="Gly residues" evidence="1">
    <location>
        <begin position="49"/>
        <end position="63"/>
    </location>
</feature>
<dbReference type="PATRIC" id="fig|378806.16.peg.2196"/>
<sequence>MEPLPASGRDKPKSAAPPQEYGIKGGKSRARPPLSGSFTVAETLFQPGTAGGPGGWKGEGGGSSPAAGARLGCAALSAVPLAKDSRMPRISNAQIQERNTFLLELIRSQPDISRDEARERFDEKFGATLNPKLFQELREQVLEERMGAAPVQEPVREEPPEEVPEEEAAPLKTSVGAFDGNGASGQPAKAKVKGKGQKNLFVDAPKEQLVFLERIVQQLQEAGASNVRIDHSTDRWMVLVVDPK</sequence>
<comment type="caution">
    <text evidence="2">The sequence shown here is derived from an EMBL/GenBank/DDBJ whole genome shotgun (WGS) entry which is preliminary data.</text>
</comment>
<dbReference type="AlphaFoldDB" id="Q08S75"/>
<evidence type="ECO:0000313" key="3">
    <source>
        <dbReference type="Proteomes" id="UP000032702"/>
    </source>
</evidence>
<accession>Q08S75</accession>
<reference evidence="2 3" key="1">
    <citation type="submission" date="2006-04" db="EMBL/GenBank/DDBJ databases">
        <authorList>
            <person name="Nierman W.C."/>
        </authorList>
    </citation>
    <scope>NUCLEOTIDE SEQUENCE [LARGE SCALE GENOMIC DNA]</scope>
    <source>
        <strain evidence="2 3">DW4/3-1</strain>
    </source>
</reference>
<feature type="region of interest" description="Disordered" evidence="1">
    <location>
        <begin position="1"/>
        <end position="68"/>
    </location>
</feature>
<name>Q08S75_STIAD</name>
<gene>
    <name evidence="2" type="ORF">STIAU_1702</name>
</gene>
<protein>
    <submittedName>
        <fullName evidence="2">Uncharacterized protein</fullName>
    </submittedName>
</protein>
<dbReference type="Proteomes" id="UP000032702">
    <property type="component" value="Unassembled WGS sequence"/>
</dbReference>
<evidence type="ECO:0000256" key="1">
    <source>
        <dbReference type="SAM" id="MobiDB-lite"/>
    </source>
</evidence>
<evidence type="ECO:0000313" key="2">
    <source>
        <dbReference type="EMBL" id="EAU63331.1"/>
    </source>
</evidence>
<dbReference type="EMBL" id="AAMD01000169">
    <property type="protein sequence ID" value="EAU63331.1"/>
    <property type="molecule type" value="Genomic_DNA"/>
</dbReference>
<proteinExistence type="predicted"/>
<feature type="region of interest" description="Disordered" evidence="1">
    <location>
        <begin position="174"/>
        <end position="195"/>
    </location>
</feature>
<organism evidence="2 3">
    <name type="scientific">Stigmatella aurantiaca (strain DW4/3-1)</name>
    <dbReference type="NCBI Taxonomy" id="378806"/>
    <lineage>
        <taxon>Bacteria</taxon>
        <taxon>Pseudomonadati</taxon>
        <taxon>Myxococcota</taxon>
        <taxon>Myxococcia</taxon>
        <taxon>Myxococcales</taxon>
        <taxon>Cystobacterineae</taxon>
        <taxon>Archangiaceae</taxon>
        <taxon>Stigmatella</taxon>
    </lineage>
</organism>